<gene>
    <name evidence="1" type="ORF">ACFOUO_12770</name>
</gene>
<dbReference type="PANTHER" id="PTHR40053">
    <property type="entry name" value="SPORULATION-CONTROL PROTEIN SPO0M"/>
    <property type="match status" value="1"/>
</dbReference>
<dbReference type="Pfam" id="PF07070">
    <property type="entry name" value="Spo0M"/>
    <property type="match status" value="1"/>
</dbReference>
<dbReference type="RefSeq" id="WP_380705478.1">
    <property type="nucleotide sequence ID" value="NZ_JBHSAP010000015.1"/>
</dbReference>
<keyword evidence="2" id="KW-1185">Reference proteome</keyword>
<evidence type="ECO:0000313" key="1">
    <source>
        <dbReference type="EMBL" id="MFC4077672.1"/>
    </source>
</evidence>
<comment type="caution">
    <text evidence="1">The sequence shown here is derived from an EMBL/GenBank/DDBJ whole genome shotgun (WGS) entry which is preliminary data.</text>
</comment>
<evidence type="ECO:0000313" key="2">
    <source>
        <dbReference type="Proteomes" id="UP001595843"/>
    </source>
</evidence>
<name>A0ABV8JFG4_9BACL</name>
<protein>
    <submittedName>
        <fullName evidence="1">Sporulation protein</fullName>
    </submittedName>
</protein>
<dbReference type="PANTHER" id="PTHR40053:SF1">
    <property type="entry name" value="SPORULATION-CONTROL PROTEIN SPO0M"/>
    <property type="match status" value="1"/>
</dbReference>
<organism evidence="1 2">
    <name type="scientific">Salinithrix halophila</name>
    <dbReference type="NCBI Taxonomy" id="1485204"/>
    <lineage>
        <taxon>Bacteria</taxon>
        <taxon>Bacillati</taxon>
        <taxon>Bacillota</taxon>
        <taxon>Bacilli</taxon>
        <taxon>Bacillales</taxon>
        <taxon>Thermoactinomycetaceae</taxon>
        <taxon>Salinithrix</taxon>
    </lineage>
</organism>
<sequence>MFKNLMAKLGKGAAKVDLVLERQNYLPGDEVRGELVIEGGTIEQKINQVDVDLTMIVQVKEQEINHTIERFPFHESFTVQPEARKTLPFSYVLPKDLPLSGNKVAYFFTTHLDIASGVDHSDHDFLKIHPPLRLQKVLAALSELGLREKHDSRSFNGYAQEFALFPTAFLQGRAEEVEFVAAVEEAGIRLLLELDLFSWAGEQEVRREIWLENKQLDNPDELTQLLKDALSEMAENPSSFLQPRHFQHGGHKHSGLSKGGGTIGGFAAGAIGGLVLAQMMDGVGEEIAEAADIDLPEIEDTGEFFDDVGDFFGGDE</sequence>
<dbReference type="EMBL" id="JBHSAP010000015">
    <property type="protein sequence ID" value="MFC4077672.1"/>
    <property type="molecule type" value="Genomic_DNA"/>
</dbReference>
<dbReference type="Proteomes" id="UP001595843">
    <property type="component" value="Unassembled WGS sequence"/>
</dbReference>
<dbReference type="InterPro" id="IPR009776">
    <property type="entry name" value="Spore_0_M"/>
</dbReference>
<accession>A0ABV8JFG4</accession>
<proteinExistence type="predicted"/>
<reference evidence="2" key="1">
    <citation type="journal article" date="2019" name="Int. J. Syst. Evol. Microbiol.">
        <title>The Global Catalogue of Microorganisms (GCM) 10K type strain sequencing project: providing services to taxonomists for standard genome sequencing and annotation.</title>
        <authorList>
            <consortium name="The Broad Institute Genomics Platform"/>
            <consortium name="The Broad Institute Genome Sequencing Center for Infectious Disease"/>
            <person name="Wu L."/>
            <person name="Ma J."/>
        </authorList>
    </citation>
    <scope>NUCLEOTIDE SEQUENCE [LARGE SCALE GENOMIC DNA]</scope>
    <source>
        <strain evidence="2">IBRC-M 10813</strain>
    </source>
</reference>